<evidence type="ECO:0000313" key="2">
    <source>
        <dbReference type="Proteomes" id="UP000095287"/>
    </source>
</evidence>
<reference evidence="3" key="1">
    <citation type="submission" date="2016-11" db="UniProtKB">
        <authorList>
            <consortium name="WormBaseParasite"/>
        </authorList>
    </citation>
    <scope>IDENTIFICATION</scope>
</reference>
<sequence length="196" mass="21808">MRRRPVDSEPQPGRRAPSYFCASSKAPQHQGGRRRDSNEITVVPWIHRISHGYILIPFAHSTSSSDARAVGSCVGVFPRVVNVSTSSRILFPFGSRSLLLAKPHVEWGRSPGLSAMIGKLVSASLLMCHRVCPRRVFVSSPNPPVSSHPHWFRSATMMSLIWVEQLRHTSPATRLSKSPLDYITSPTHFIVFCAEL</sequence>
<organism evidence="2 3">
    <name type="scientific">Steinernema glaseri</name>
    <dbReference type="NCBI Taxonomy" id="37863"/>
    <lineage>
        <taxon>Eukaryota</taxon>
        <taxon>Metazoa</taxon>
        <taxon>Ecdysozoa</taxon>
        <taxon>Nematoda</taxon>
        <taxon>Chromadorea</taxon>
        <taxon>Rhabditida</taxon>
        <taxon>Tylenchina</taxon>
        <taxon>Panagrolaimomorpha</taxon>
        <taxon>Strongyloidoidea</taxon>
        <taxon>Steinernematidae</taxon>
        <taxon>Steinernema</taxon>
    </lineage>
</organism>
<evidence type="ECO:0000313" key="3">
    <source>
        <dbReference type="WBParaSite" id="L893_g10483.t1"/>
    </source>
</evidence>
<proteinExistence type="predicted"/>
<dbReference type="WBParaSite" id="L893_g10483.t1">
    <property type="protein sequence ID" value="L893_g10483.t1"/>
    <property type="gene ID" value="L893_g10483"/>
</dbReference>
<protein>
    <submittedName>
        <fullName evidence="3">Uncharacterized protein</fullName>
    </submittedName>
</protein>
<dbReference type="AlphaFoldDB" id="A0A1I7XXJ5"/>
<name>A0A1I7XXJ5_9BILA</name>
<dbReference type="Proteomes" id="UP000095287">
    <property type="component" value="Unplaced"/>
</dbReference>
<feature type="region of interest" description="Disordered" evidence="1">
    <location>
        <begin position="1"/>
        <end position="37"/>
    </location>
</feature>
<evidence type="ECO:0000256" key="1">
    <source>
        <dbReference type="SAM" id="MobiDB-lite"/>
    </source>
</evidence>
<keyword evidence="2" id="KW-1185">Reference proteome</keyword>
<accession>A0A1I7XXJ5</accession>